<sequence>MPTKLKREEVSAERATVAALLAQANDVGDLLGARQFERRLRALDAEMVELGQVQERKASAALFFGGPKVAGSRGIEAEFAGEALERFQDLVSKSFARRELGNLAARGRVPIRSDSKLMVTAVTRGSFGFVLEEVGDQEEALRTQLNEVVGDVVDFVAQVSDPAEEVFLEAVADVDARTLIAIREFFNTLSGAQATLRIVEGDREVALGRDDVQRGKERTEGLEVTETESVRLRGLLLGLLPVHRRFEFVLEGEVEAISGKVAADASRALGDQVLVGQHPVGRRWEAEFDVREVTRPGRPARRFYTLLSLIRELEEPAGPAAE</sequence>
<organism evidence="1 2">
    <name type="scientific">Lysobacter arvi</name>
    <dbReference type="NCBI Taxonomy" id="3038776"/>
    <lineage>
        <taxon>Bacteria</taxon>
        <taxon>Pseudomonadati</taxon>
        <taxon>Pseudomonadota</taxon>
        <taxon>Gammaproteobacteria</taxon>
        <taxon>Lysobacterales</taxon>
        <taxon>Lysobacteraceae</taxon>
        <taxon>Lysobacter</taxon>
    </lineage>
</organism>
<name>A0ABU1CEN1_9GAMM</name>
<keyword evidence="2" id="KW-1185">Reference proteome</keyword>
<dbReference type="Proteomes" id="UP001233535">
    <property type="component" value="Unassembled WGS sequence"/>
</dbReference>
<gene>
    <name evidence="1" type="ORF">P8609_09740</name>
</gene>
<reference evidence="1 2" key="1">
    <citation type="submission" date="2023-04" db="EMBL/GenBank/DDBJ databases">
        <title>Lysobacter sp. strain UC isolated from soil sample.</title>
        <authorList>
            <person name="Choksket S."/>
            <person name="Harshvardhan F."/>
            <person name="Rana R."/>
            <person name="Patil P.B."/>
            <person name="Korpole S."/>
        </authorList>
    </citation>
    <scope>NUCLEOTIDE SEQUENCE [LARGE SCALE GENOMIC DNA]</scope>
    <source>
        <strain evidence="1 2">UC</strain>
    </source>
</reference>
<protein>
    <submittedName>
        <fullName evidence="1">Uncharacterized protein</fullName>
    </submittedName>
</protein>
<dbReference type="EMBL" id="JARUHG010000002">
    <property type="protein sequence ID" value="MDR0183249.1"/>
    <property type="molecule type" value="Genomic_DNA"/>
</dbReference>
<evidence type="ECO:0000313" key="1">
    <source>
        <dbReference type="EMBL" id="MDR0183249.1"/>
    </source>
</evidence>
<comment type="caution">
    <text evidence="1">The sequence shown here is derived from an EMBL/GenBank/DDBJ whole genome shotgun (WGS) entry which is preliminary data.</text>
</comment>
<accession>A0ABU1CEN1</accession>
<evidence type="ECO:0000313" key="2">
    <source>
        <dbReference type="Proteomes" id="UP001233535"/>
    </source>
</evidence>
<proteinExistence type="predicted"/>
<dbReference type="RefSeq" id="WP_309262391.1">
    <property type="nucleotide sequence ID" value="NZ_JARUHG010000002.1"/>
</dbReference>